<comment type="caution">
    <text evidence="2">The sequence shown here is derived from an EMBL/GenBank/DDBJ whole genome shotgun (WGS) entry which is preliminary data.</text>
</comment>
<name>A0A6A5AET4_APHAT</name>
<protein>
    <submittedName>
        <fullName evidence="2">Uncharacterized protein</fullName>
    </submittedName>
</protein>
<keyword evidence="1" id="KW-1133">Transmembrane helix</keyword>
<dbReference type="Proteomes" id="UP000469452">
    <property type="component" value="Unassembled WGS sequence"/>
</dbReference>
<evidence type="ECO:0000256" key="1">
    <source>
        <dbReference type="SAM" id="Phobius"/>
    </source>
</evidence>
<feature type="transmembrane region" description="Helical" evidence="1">
    <location>
        <begin position="90"/>
        <end position="110"/>
    </location>
</feature>
<dbReference type="EMBL" id="VJMI01012998">
    <property type="protein sequence ID" value="KAF0748844.1"/>
    <property type="molecule type" value="Genomic_DNA"/>
</dbReference>
<organism evidence="2 3">
    <name type="scientific">Aphanomyces astaci</name>
    <name type="common">Crayfish plague agent</name>
    <dbReference type="NCBI Taxonomy" id="112090"/>
    <lineage>
        <taxon>Eukaryota</taxon>
        <taxon>Sar</taxon>
        <taxon>Stramenopiles</taxon>
        <taxon>Oomycota</taxon>
        <taxon>Saprolegniomycetes</taxon>
        <taxon>Saprolegniales</taxon>
        <taxon>Verrucalvaceae</taxon>
        <taxon>Aphanomyces</taxon>
    </lineage>
</organism>
<dbReference type="VEuPathDB" id="FungiDB:H257_08031"/>
<reference evidence="2 3" key="1">
    <citation type="submission" date="2019-06" db="EMBL/GenBank/DDBJ databases">
        <title>Genomics analysis of Aphanomyces spp. identifies a new class of oomycete effector associated with host adaptation.</title>
        <authorList>
            <person name="Gaulin E."/>
        </authorList>
    </citation>
    <scope>NUCLEOTIDE SEQUENCE [LARGE SCALE GENOMIC DNA]</scope>
    <source>
        <strain evidence="2 3">E</strain>
    </source>
</reference>
<gene>
    <name evidence="2" type="ORF">AaE_007230</name>
</gene>
<dbReference type="AlphaFoldDB" id="A0A6A5AET4"/>
<sequence>MMTSTCVQDNVYGVHGYDADSDVHVAYVKVLNKRTATGTYFAANNTLVITDLLIEVGMSFALEVFPLAKHITIAPAPTSQPADADAISTWLYVGVGSATFIVLGGVYQIFSRRRGYTQVL</sequence>
<proteinExistence type="predicted"/>
<evidence type="ECO:0000313" key="2">
    <source>
        <dbReference type="EMBL" id="KAF0748844.1"/>
    </source>
</evidence>
<accession>A0A6A5AET4</accession>
<keyword evidence="1" id="KW-0812">Transmembrane</keyword>
<evidence type="ECO:0000313" key="3">
    <source>
        <dbReference type="Proteomes" id="UP000469452"/>
    </source>
</evidence>
<keyword evidence="1" id="KW-0472">Membrane</keyword>